<organism evidence="1 2">
    <name type="scientific">Pocillopora damicornis</name>
    <name type="common">Cauliflower coral</name>
    <name type="synonym">Millepora damicornis</name>
    <dbReference type="NCBI Taxonomy" id="46731"/>
    <lineage>
        <taxon>Eukaryota</taxon>
        <taxon>Metazoa</taxon>
        <taxon>Cnidaria</taxon>
        <taxon>Anthozoa</taxon>
        <taxon>Hexacorallia</taxon>
        <taxon>Scleractinia</taxon>
        <taxon>Astrocoeniina</taxon>
        <taxon>Pocilloporidae</taxon>
        <taxon>Pocillopora</taxon>
    </lineage>
</organism>
<accession>A0A3M6TE05</accession>
<comment type="caution">
    <text evidence="1">The sequence shown here is derived from an EMBL/GenBank/DDBJ whole genome shotgun (WGS) entry which is preliminary data.</text>
</comment>
<evidence type="ECO:0000313" key="2">
    <source>
        <dbReference type="Proteomes" id="UP000275408"/>
    </source>
</evidence>
<name>A0A3M6TE05_POCDA</name>
<dbReference type="EMBL" id="RCHS01003809">
    <property type="protein sequence ID" value="RMX39529.1"/>
    <property type="molecule type" value="Genomic_DNA"/>
</dbReference>
<protein>
    <submittedName>
        <fullName evidence="1">Uncharacterized protein</fullName>
    </submittedName>
</protein>
<dbReference type="Proteomes" id="UP000275408">
    <property type="component" value="Unassembled WGS sequence"/>
</dbReference>
<reference evidence="1 2" key="1">
    <citation type="journal article" date="2018" name="Sci. Rep.">
        <title>Comparative analysis of the Pocillopora damicornis genome highlights role of immune system in coral evolution.</title>
        <authorList>
            <person name="Cunning R."/>
            <person name="Bay R.A."/>
            <person name="Gillette P."/>
            <person name="Baker A.C."/>
            <person name="Traylor-Knowles N."/>
        </authorList>
    </citation>
    <scope>NUCLEOTIDE SEQUENCE [LARGE SCALE GENOMIC DNA]</scope>
    <source>
        <strain evidence="1">RSMAS</strain>
        <tissue evidence="1">Whole animal</tissue>
    </source>
</reference>
<dbReference type="AlphaFoldDB" id="A0A3M6TE05"/>
<proteinExistence type="predicted"/>
<evidence type="ECO:0000313" key="1">
    <source>
        <dbReference type="EMBL" id="RMX39529.1"/>
    </source>
</evidence>
<keyword evidence="2" id="KW-1185">Reference proteome</keyword>
<gene>
    <name evidence="1" type="ORF">pdam_00006116</name>
</gene>
<sequence>MILPTGEIRLILLVCGYYIMTTHKKLLNICLVSSDERELENIMNEQSPHILNIIPRMFIYSAVGSSVAEDLIRPSGVFFCRRIRTTSSRHVENQRGTSQQALGGKFNMVNGSSGYEQTWLT</sequence>